<dbReference type="PANTHER" id="PTHR13523">
    <property type="entry name" value="COILED-COIL-HELIX-COILED-COIL-HELIX DOMAIN CONTAINING 2/NUR77"/>
    <property type="match status" value="1"/>
</dbReference>
<dbReference type="GO" id="GO:0005739">
    <property type="term" value="C:mitochondrion"/>
    <property type="evidence" value="ECO:0007669"/>
    <property type="project" value="TreeGrafter"/>
</dbReference>
<dbReference type="PANTHER" id="PTHR13523:SF2">
    <property type="entry name" value="COILED-COIL-HELIX-COILED-COIL-HELIX DOMAIN CONTAINING 2, ISOFORM A-RELATED"/>
    <property type="match status" value="1"/>
</dbReference>
<dbReference type="AlphaFoldDB" id="A0A0L6VNN1"/>
<dbReference type="STRING" id="27349.A0A0L6VNN1"/>
<evidence type="ECO:0008006" key="3">
    <source>
        <dbReference type="Google" id="ProtNLM"/>
    </source>
</evidence>
<dbReference type="VEuPathDB" id="FungiDB:VP01_1283g3"/>
<reference evidence="1 2" key="1">
    <citation type="submission" date="2015-08" db="EMBL/GenBank/DDBJ databases">
        <title>Next Generation Sequencing and Analysis of the Genome of Puccinia sorghi L Schw, the Causal Agent of Maize Common Rust.</title>
        <authorList>
            <person name="Rochi L."/>
            <person name="Burguener G."/>
            <person name="Darino M."/>
            <person name="Turjanski A."/>
            <person name="Kreff E."/>
            <person name="Dieguez M.J."/>
            <person name="Sacco F."/>
        </authorList>
    </citation>
    <scope>NUCLEOTIDE SEQUENCE [LARGE SCALE GENOMIC DNA]</scope>
    <source>
        <strain evidence="1 2">RO10H11247</strain>
    </source>
</reference>
<dbReference type="GO" id="GO:0005634">
    <property type="term" value="C:nucleus"/>
    <property type="evidence" value="ECO:0007669"/>
    <property type="project" value="TreeGrafter"/>
</dbReference>
<evidence type="ECO:0000313" key="1">
    <source>
        <dbReference type="EMBL" id="KNZ62329.1"/>
    </source>
</evidence>
<name>A0A0L6VNN1_9BASI</name>
<dbReference type="Proteomes" id="UP000037035">
    <property type="component" value="Unassembled WGS sequence"/>
</dbReference>
<keyword evidence="2" id="KW-1185">Reference proteome</keyword>
<proteinExistence type="predicted"/>
<organism evidence="1 2">
    <name type="scientific">Puccinia sorghi</name>
    <dbReference type="NCBI Taxonomy" id="27349"/>
    <lineage>
        <taxon>Eukaryota</taxon>
        <taxon>Fungi</taxon>
        <taxon>Dikarya</taxon>
        <taxon>Basidiomycota</taxon>
        <taxon>Pucciniomycotina</taxon>
        <taxon>Pucciniomycetes</taxon>
        <taxon>Pucciniales</taxon>
        <taxon>Pucciniaceae</taxon>
        <taxon>Puccinia</taxon>
    </lineage>
</organism>
<accession>A0A0L6VNN1</accession>
<dbReference type="EMBL" id="LAVV01003154">
    <property type="protein sequence ID" value="KNZ62329.1"/>
    <property type="molecule type" value="Genomic_DNA"/>
</dbReference>
<dbReference type="InterPro" id="IPR055304">
    <property type="entry name" value="CHCHD2/10-like"/>
</dbReference>
<protein>
    <recommendedName>
        <fullName evidence="3">CHCH domain-containing protein</fullName>
    </recommendedName>
</protein>
<dbReference type="OrthoDB" id="1106148at2759"/>
<comment type="caution">
    <text evidence="1">The sequence shown here is derived from an EMBL/GenBank/DDBJ whole genome shotgun (WGS) entry which is preliminary data.</text>
</comment>
<dbReference type="SUPFAM" id="SSF47072">
    <property type="entry name" value="Cysteine alpha-hairpin motif"/>
    <property type="match status" value="1"/>
</dbReference>
<gene>
    <name evidence="1" type="ORF">VP01_1283g3</name>
</gene>
<dbReference type="GO" id="GO:0007005">
    <property type="term" value="P:mitochondrion organization"/>
    <property type="evidence" value="ECO:0007669"/>
    <property type="project" value="InterPro"/>
</dbReference>
<evidence type="ECO:0000313" key="2">
    <source>
        <dbReference type="Proteomes" id="UP000037035"/>
    </source>
</evidence>
<sequence>MECLGVDIIQYATGYNIQGSSEPPLGRSEYFQLHTTRHTTPCKAPTLNLLTENHACESVPLASVGPNSRLNSELLPRLIYSASFRWQQRWQPFFHPVCLHNHSSARSGSPLSTPCRPAVLRPCHPPANLIRSRIIWPSESISPRYVMCSKAELQILQMASTAAGVAVGHTMGQGLSSMLFGGGSKEEAPVAAPQSKAFDEPRMGGQCETSAKDFTRCLESTNNDMNSCRFFLEQLKACQEMFPPTR</sequence>
<dbReference type="InterPro" id="IPR009069">
    <property type="entry name" value="Cys_alpha_HP_mot_SF"/>
</dbReference>